<dbReference type="AlphaFoldDB" id="A0A3S0CBP6"/>
<comment type="caution">
    <text evidence="1">The sequence shown here is derived from an EMBL/GenBank/DDBJ whole genome shotgun (WGS) entry which is preliminary data.</text>
</comment>
<accession>A0A3S0CBP6</accession>
<proteinExistence type="predicted"/>
<evidence type="ECO:0000313" key="1">
    <source>
        <dbReference type="EMBL" id="RTE09297.1"/>
    </source>
</evidence>
<dbReference type="OrthoDB" id="2667328at2"/>
<evidence type="ECO:0000313" key="2">
    <source>
        <dbReference type="Proteomes" id="UP000276128"/>
    </source>
</evidence>
<name>A0A3S0CBP6_9BACL</name>
<protein>
    <submittedName>
        <fullName evidence="1">Uncharacterized protein</fullName>
    </submittedName>
</protein>
<dbReference type="EMBL" id="RXHU01000034">
    <property type="protein sequence ID" value="RTE09297.1"/>
    <property type="molecule type" value="Genomic_DNA"/>
</dbReference>
<keyword evidence="2" id="KW-1185">Reference proteome</keyword>
<dbReference type="RefSeq" id="WP_126141661.1">
    <property type="nucleotide sequence ID" value="NZ_RXHU01000034.1"/>
</dbReference>
<reference evidence="1 2" key="1">
    <citation type="submission" date="2018-12" db="EMBL/GenBank/DDBJ databases">
        <title>Bacillus ochoae sp. nov., Paenibacillus whitsoniae sp. nov., Paenibacillus spiritus sp. nov. Isolated from the Mars Exploration Rover during spacecraft assembly.</title>
        <authorList>
            <person name="Seuylemezian A."/>
            <person name="Vaishampayan P."/>
        </authorList>
    </citation>
    <scope>NUCLEOTIDE SEQUENCE [LARGE SCALE GENOMIC DNA]</scope>
    <source>
        <strain evidence="1 2">MER 54</strain>
    </source>
</reference>
<gene>
    <name evidence="1" type="ORF">EJQ19_13020</name>
</gene>
<sequence length="87" mass="9096">MATPTTPNLGLNKVDRSSPTTTYVNLKTLIDDNMDALDAAVAGKAPKNNPVFTGSGVMLPADPTAAMHAATKQWVEAQVALAKKYAP</sequence>
<organism evidence="1 2">
    <name type="scientific">Paenibacillus whitsoniae</name>
    <dbReference type="NCBI Taxonomy" id="2496558"/>
    <lineage>
        <taxon>Bacteria</taxon>
        <taxon>Bacillati</taxon>
        <taxon>Bacillota</taxon>
        <taxon>Bacilli</taxon>
        <taxon>Bacillales</taxon>
        <taxon>Paenibacillaceae</taxon>
        <taxon>Paenibacillus</taxon>
    </lineage>
</organism>
<dbReference type="Proteomes" id="UP000276128">
    <property type="component" value="Unassembled WGS sequence"/>
</dbReference>